<evidence type="ECO:0000313" key="4">
    <source>
        <dbReference type="Proteomes" id="UP000518887"/>
    </source>
</evidence>
<dbReference type="EMBL" id="JACHFQ010000002">
    <property type="protein sequence ID" value="MBB5225434.1"/>
    <property type="molecule type" value="Genomic_DNA"/>
</dbReference>
<dbReference type="InterPro" id="IPR057727">
    <property type="entry name" value="WCX_dom"/>
</dbReference>
<protein>
    <submittedName>
        <fullName evidence="3">Putative DNA-binding transcriptional regulator YafY</fullName>
    </submittedName>
</protein>
<feature type="domain" description="WCX" evidence="2">
    <location>
        <begin position="254"/>
        <end position="334"/>
    </location>
</feature>
<name>A0A7W8G825_9SPIR</name>
<sequence length="341" mass="40257">MAVDFTEKAKRYQAIDEIIASGRKLKWREIISELGEKYGINTSRTSFFRDIKELQEKYAVPIDTDFETNGYFYTDPKYRLPRFYTDENAAKAAKLIKTLMDMVKGNPLYKEAQEVFESLSIENHDLTLENIRIKKNPENDRIIFVGAPNKEVPAQIWRLLDKALHENRVITFDYQSLTDSEPHFRRVQPWQLIFDNGNWNLHAFDVIKQGRRRYTLSEIKNLKLTDEIFTLPKDYDFRKMTLGSFGCMCHDTKLDFKIHLHGYAARYAKNRIWGENQKVTADSENPGKEGEGIILSFKSNQLFSIERWVWQWADEAWPLEPKELVDDWKGRLERVNALEKR</sequence>
<accession>A0A7W8G825</accession>
<proteinExistence type="predicted"/>
<evidence type="ECO:0000259" key="2">
    <source>
        <dbReference type="Pfam" id="PF25583"/>
    </source>
</evidence>
<organism evidence="3 4">
    <name type="scientific">Treponema ruminis</name>
    <dbReference type="NCBI Taxonomy" id="744515"/>
    <lineage>
        <taxon>Bacteria</taxon>
        <taxon>Pseudomonadati</taxon>
        <taxon>Spirochaetota</taxon>
        <taxon>Spirochaetia</taxon>
        <taxon>Spirochaetales</taxon>
        <taxon>Treponemataceae</taxon>
        <taxon>Treponema</taxon>
    </lineage>
</organism>
<dbReference type="Proteomes" id="UP000518887">
    <property type="component" value="Unassembled WGS sequence"/>
</dbReference>
<dbReference type="GO" id="GO:0003677">
    <property type="term" value="F:DNA binding"/>
    <property type="evidence" value="ECO:0007669"/>
    <property type="project" value="UniProtKB-KW"/>
</dbReference>
<dbReference type="Pfam" id="PF25583">
    <property type="entry name" value="WCX"/>
    <property type="match status" value="1"/>
</dbReference>
<evidence type="ECO:0000313" key="3">
    <source>
        <dbReference type="EMBL" id="MBB5225434.1"/>
    </source>
</evidence>
<dbReference type="PROSITE" id="PS52050">
    <property type="entry name" value="WYL"/>
    <property type="match status" value="1"/>
</dbReference>
<dbReference type="RefSeq" id="WP_184657708.1">
    <property type="nucleotide sequence ID" value="NZ_CP031518.1"/>
</dbReference>
<dbReference type="AlphaFoldDB" id="A0A7W8G825"/>
<reference evidence="3 4" key="1">
    <citation type="submission" date="2020-08" db="EMBL/GenBank/DDBJ databases">
        <title>Genomic Encyclopedia of Type Strains, Phase IV (KMG-IV): sequencing the most valuable type-strain genomes for metagenomic binning, comparative biology and taxonomic classification.</title>
        <authorList>
            <person name="Goeker M."/>
        </authorList>
    </citation>
    <scope>NUCLEOTIDE SEQUENCE [LARGE SCALE GENOMIC DNA]</scope>
    <source>
        <strain evidence="3 4">DSM 103462</strain>
    </source>
</reference>
<dbReference type="PANTHER" id="PTHR34580:SF9">
    <property type="entry name" value="SLL5097 PROTEIN"/>
    <property type="match status" value="1"/>
</dbReference>
<gene>
    <name evidence="3" type="ORF">HNP76_000778</name>
</gene>
<dbReference type="InterPro" id="IPR051534">
    <property type="entry name" value="CBASS_pafABC_assoc_protein"/>
</dbReference>
<dbReference type="PANTHER" id="PTHR34580">
    <property type="match status" value="1"/>
</dbReference>
<feature type="domain" description="WYL" evidence="1">
    <location>
        <begin position="157"/>
        <end position="223"/>
    </location>
</feature>
<evidence type="ECO:0000259" key="1">
    <source>
        <dbReference type="Pfam" id="PF13280"/>
    </source>
</evidence>
<keyword evidence="3" id="KW-0238">DNA-binding</keyword>
<dbReference type="InterPro" id="IPR026881">
    <property type="entry name" value="WYL_dom"/>
</dbReference>
<dbReference type="Pfam" id="PF13280">
    <property type="entry name" value="WYL"/>
    <property type="match status" value="1"/>
</dbReference>
<keyword evidence="4" id="KW-1185">Reference proteome</keyword>
<comment type="caution">
    <text evidence="3">The sequence shown here is derived from an EMBL/GenBank/DDBJ whole genome shotgun (WGS) entry which is preliminary data.</text>
</comment>